<name>E3GXY5_METFV</name>
<keyword evidence="3" id="KW-1185">Reference proteome</keyword>
<feature type="transmembrane region" description="Helical" evidence="1">
    <location>
        <begin position="16"/>
        <end position="35"/>
    </location>
</feature>
<dbReference type="KEGG" id="mfv:Mfer_0365"/>
<keyword evidence="1" id="KW-1133">Transmembrane helix</keyword>
<dbReference type="InterPro" id="IPR007166">
    <property type="entry name" value="Class3_signal_pept_motif"/>
</dbReference>
<dbReference type="HOGENOM" id="CLU_197250_1_0_2"/>
<proteinExistence type="predicted"/>
<reference evidence="2 3" key="1">
    <citation type="journal article" date="2010" name="Stand. Genomic Sci.">
        <title>Complete genome sequence of Methanothermus fervidus type strain (V24S).</title>
        <authorList>
            <person name="Anderson I."/>
            <person name="Djao O.D."/>
            <person name="Misra M."/>
            <person name="Chertkov O."/>
            <person name="Nolan M."/>
            <person name="Lucas S."/>
            <person name="Lapidus A."/>
            <person name="Del Rio T.G."/>
            <person name="Tice H."/>
            <person name="Cheng J.F."/>
            <person name="Tapia R."/>
            <person name="Han C."/>
            <person name="Goodwin L."/>
            <person name="Pitluck S."/>
            <person name="Liolios K."/>
            <person name="Ivanova N."/>
            <person name="Mavromatis K."/>
            <person name="Mikhailova N."/>
            <person name="Pati A."/>
            <person name="Brambilla E."/>
            <person name="Chen A."/>
            <person name="Palaniappan K."/>
            <person name="Land M."/>
            <person name="Hauser L."/>
            <person name="Chang Y.J."/>
            <person name="Jeffries C.D."/>
            <person name="Sikorski J."/>
            <person name="Spring S."/>
            <person name="Rohde M."/>
            <person name="Eichinger K."/>
            <person name="Huber H."/>
            <person name="Wirth R."/>
            <person name="Goker M."/>
            <person name="Detter J.C."/>
            <person name="Woyke T."/>
            <person name="Bristow J."/>
            <person name="Eisen J.A."/>
            <person name="Markowitz V."/>
            <person name="Hugenholtz P."/>
            <person name="Klenk H.P."/>
            <person name="Kyrpides N.C."/>
        </authorList>
    </citation>
    <scope>NUCLEOTIDE SEQUENCE [LARGE SCALE GENOMIC DNA]</scope>
    <source>
        <strain evidence="3">ATCC 43054 / DSM 2088 / JCM 10308 / V24 S</strain>
    </source>
</reference>
<evidence type="ECO:0008006" key="4">
    <source>
        <dbReference type="Google" id="ProtNLM"/>
    </source>
</evidence>
<protein>
    <recommendedName>
        <fullName evidence="4">Class III signal peptide-containing protein</fullName>
    </recommendedName>
</protein>
<dbReference type="EMBL" id="CP002278">
    <property type="protein sequence ID" value="ADP77167.1"/>
    <property type="molecule type" value="Genomic_DNA"/>
</dbReference>
<keyword evidence="1" id="KW-0472">Membrane</keyword>
<evidence type="ECO:0000256" key="1">
    <source>
        <dbReference type="SAM" id="Phobius"/>
    </source>
</evidence>
<organism evidence="2 3">
    <name type="scientific">Methanothermus fervidus (strain ATCC 43054 / DSM 2088 / JCM 10308 / V24 S)</name>
    <dbReference type="NCBI Taxonomy" id="523846"/>
    <lineage>
        <taxon>Archaea</taxon>
        <taxon>Methanobacteriati</taxon>
        <taxon>Methanobacteriota</taxon>
        <taxon>Methanomada group</taxon>
        <taxon>Methanobacteria</taxon>
        <taxon>Methanobacteriales</taxon>
        <taxon>Methanothermaceae</taxon>
        <taxon>Methanothermus</taxon>
    </lineage>
</organism>
<dbReference type="STRING" id="523846.Mfer_0365"/>
<evidence type="ECO:0000313" key="2">
    <source>
        <dbReference type="EMBL" id="ADP77167.1"/>
    </source>
</evidence>
<sequence>MLKFLKDEKGQGAAEYMLLIGGALGVVLVFLYVYVSYTNTIKTGLNAEKDINEVRNRPLKWIQP</sequence>
<keyword evidence="1" id="KW-0812">Transmembrane</keyword>
<dbReference type="Proteomes" id="UP000002315">
    <property type="component" value="Chromosome"/>
</dbReference>
<gene>
    <name evidence="2" type="ordered locus">Mfer_0365</name>
</gene>
<accession>E3GXY5</accession>
<evidence type="ECO:0000313" key="3">
    <source>
        <dbReference type="Proteomes" id="UP000002315"/>
    </source>
</evidence>
<dbReference type="AlphaFoldDB" id="E3GXY5"/>
<dbReference type="Pfam" id="PF04021">
    <property type="entry name" value="Class_IIIsignal"/>
    <property type="match status" value="1"/>
</dbReference>